<reference evidence="8 9" key="2">
    <citation type="journal article" date="2009" name="Proc. Natl. Acad. Sci. U.S.A.">
        <title>On the chimeric nature, thermophilic origin, and phylogenetic placement of the Thermotogales.</title>
        <authorList>
            <person name="Zhaxybayeva O."/>
            <person name="Swithers K.S."/>
            <person name="Lapierre P."/>
            <person name="Fournier G.P."/>
            <person name="Bickhart D.M."/>
            <person name="DeBoy R.T."/>
            <person name="Nelson K.E."/>
            <person name="Nesbo C.L."/>
            <person name="Doolittle W.F."/>
            <person name="Gogarten J.P."/>
            <person name="Noll K.M."/>
        </authorList>
    </citation>
    <scope>NUCLEOTIDE SEQUENCE [LARGE SCALE GENOMIC DNA]</scope>
    <source>
        <strain evidence="9">ATCC 35602 / DSM 5306 / Rt17-B1</strain>
    </source>
</reference>
<feature type="domain" description="Radical SAM core" evidence="7">
    <location>
        <begin position="6"/>
        <end position="216"/>
    </location>
</feature>
<dbReference type="OrthoDB" id="9808591at2"/>
<evidence type="ECO:0000313" key="8">
    <source>
        <dbReference type="EMBL" id="ABS60714.1"/>
    </source>
</evidence>
<evidence type="ECO:0000256" key="3">
    <source>
        <dbReference type="ARBA" id="ARBA00022691"/>
    </source>
</evidence>
<dbReference type="GO" id="GO:0051539">
    <property type="term" value="F:4 iron, 4 sulfur cluster binding"/>
    <property type="evidence" value="ECO:0007669"/>
    <property type="project" value="UniProtKB-KW"/>
</dbReference>
<dbReference type="PROSITE" id="PS51918">
    <property type="entry name" value="RADICAL_SAM"/>
    <property type="match status" value="1"/>
</dbReference>
<dbReference type="SFLD" id="SFLDS00029">
    <property type="entry name" value="Radical_SAM"/>
    <property type="match status" value="1"/>
</dbReference>
<dbReference type="InterPro" id="IPR007197">
    <property type="entry name" value="rSAM"/>
</dbReference>
<dbReference type="SMART" id="SM00729">
    <property type="entry name" value="Elp3"/>
    <property type="match status" value="1"/>
</dbReference>
<name>A7HLD1_FERNB</name>
<evidence type="ECO:0000256" key="4">
    <source>
        <dbReference type="ARBA" id="ARBA00022723"/>
    </source>
</evidence>
<dbReference type="GO" id="GO:0003824">
    <property type="term" value="F:catalytic activity"/>
    <property type="evidence" value="ECO:0007669"/>
    <property type="project" value="InterPro"/>
</dbReference>
<dbReference type="Pfam" id="PF13186">
    <property type="entry name" value="SPASM"/>
    <property type="match status" value="1"/>
</dbReference>
<dbReference type="KEGG" id="fno:Fnod_0862"/>
<dbReference type="PANTHER" id="PTHR11228">
    <property type="entry name" value="RADICAL SAM DOMAIN PROTEIN"/>
    <property type="match status" value="1"/>
</dbReference>
<dbReference type="AlphaFoldDB" id="A7HLD1"/>
<dbReference type="SFLD" id="SFLDG01386">
    <property type="entry name" value="main_SPASM_domain-containing"/>
    <property type="match status" value="1"/>
</dbReference>
<accession>A7HLD1</accession>
<dbReference type="RefSeq" id="WP_011994030.1">
    <property type="nucleotide sequence ID" value="NC_009718.1"/>
</dbReference>
<dbReference type="InterPro" id="IPR006638">
    <property type="entry name" value="Elp3/MiaA/NifB-like_rSAM"/>
</dbReference>
<keyword evidence="5" id="KW-0408">Iron</keyword>
<evidence type="ECO:0000256" key="1">
    <source>
        <dbReference type="ARBA" id="ARBA00001966"/>
    </source>
</evidence>
<proteinExistence type="predicted"/>
<dbReference type="SUPFAM" id="SSF102114">
    <property type="entry name" value="Radical SAM enzymes"/>
    <property type="match status" value="1"/>
</dbReference>
<evidence type="ECO:0000256" key="2">
    <source>
        <dbReference type="ARBA" id="ARBA00022485"/>
    </source>
</evidence>
<dbReference type="STRING" id="381764.Fnod_0862"/>
<protein>
    <submittedName>
        <fullName evidence="8">Radical SAM domain protein</fullName>
    </submittedName>
</protein>
<dbReference type="InterPro" id="IPR050377">
    <property type="entry name" value="Radical_SAM_PqqE_MftC-like"/>
</dbReference>
<evidence type="ECO:0000256" key="5">
    <source>
        <dbReference type="ARBA" id="ARBA00023004"/>
    </source>
</evidence>
<evidence type="ECO:0000256" key="6">
    <source>
        <dbReference type="ARBA" id="ARBA00023014"/>
    </source>
</evidence>
<evidence type="ECO:0000259" key="7">
    <source>
        <dbReference type="PROSITE" id="PS51918"/>
    </source>
</evidence>
<dbReference type="InterPro" id="IPR013785">
    <property type="entry name" value="Aldolase_TIM"/>
</dbReference>
<gene>
    <name evidence="8" type="ordered locus">Fnod_0862</name>
</gene>
<keyword evidence="6" id="KW-0411">Iron-sulfur</keyword>
<dbReference type="Gene3D" id="3.20.20.70">
    <property type="entry name" value="Aldolase class I"/>
    <property type="match status" value="1"/>
</dbReference>
<keyword evidence="3" id="KW-0949">S-adenosyl-L-methionine</keyword>
<dbReference type="GO" id="GO:0046872">
    <property type="term" value="F:metal ion binding"/>
    <property type="evidence" value="ECO:0007669"/>
    <property type="project" value="UniProtKB-KW"/>
</dbReference>
<dbReference type="CDD" id="cd21123">
    <property type="entry name" value="SPASM_MftC-like"/>
    <property type="match status" value="1"/>
</dbReference>
<dbReference type="InterPro" id="IPR017200">
    <property type="entry name" value="PqqE-like"/>
</dbReference>
<dbReference type="InterPro" id="IPR023885">
    <property type="entry name" value="4Fe4S-binding_SPASM_dom"/>
</dbReference>
<dbReference type="InterPro" id="IPR058240">
    <property type="entry name" value="rSAM_sf"/>
</dbReference>
<sequence length="317" mass="35850">MNTTLRPKPHNIEFEITTACNYGCFHCYCNAGKKSVVELTTEEIKSVIDQLIEAEAELLDIVGGEPLLREDILEILSYGRSRGLKMLMNTNASLATKELVKNLKEVVPDLLVGVSLDGPTPEVHEFVRGKGTFEKTMNGINNFLNAGFDVTLLFVVNRENYKYIDDMLILSEKLGANLYVDRFVPVGRGKIFKDRLLPTREMVEYVAEKLKAYKGNVELYIEENILGEECTAGRTHASILVDGNVVPCGHFRYNPEFYMGNVRNERFKVIWEKYNNQILLPNVCAKCSLRNVSCKSGCLAYAYLNESKVDDIHCKLL</sequence>
<dbReference type="HOGENOM" id="CLU_009273_4_2_0"/>
<evidence type="ECO:0000313" key="9">
    <source>
        <dbReference type="Proteomes" id="UP000002415"/>
    </source>
</evidence>
<keyword evidence="2" id="KW-0004">4Fe-4S</keyword>
<dbReference type="eggNOG" id="COG0535">
    <property type="taxonomic scope" value="Bacteria"/>
</dbReference>
<dbReference type="CDD" id="cd01335">
    <property type="entry name" value="Radical_SAM"/>
    <property type="match status" value="1"/>
</dbReference>
<dbReference type="PANTHER" id="PTHR11228:SF7">
    <property type="entry name" value="PQQA PEPTIDE CYCLASE"/>
    <property type="match status" value="1"/>
</dbReference>
<keyword evidence="9" id="KW-1185">Reference proteome</keyword>
<dbReference type="Proteomes" id="UP000002415">
    <property type="component" value="Chromosome"/>
</dbReference>
<reference evidence="8 9" key="1">
    <citation type="submission" date="2007-07" db="EMBL/GenBank/DDBJ databases">
        <title>Complete sequence of Fervidobacterium nodosum Rt17-B1.</title>
        <authorList>
            <consortium name="US DOE Joint Genome Institute"/>
            <person name="Copeland A."/>
            <person name="Lucas S."/>
            <person name="Lapidus A."/>
            <person name="Barry K."/>
            <person name="Glavina del Rio T."/>
            <person name="Dalin E."/>
            <person name="Tice H."/>
            <person name="Pitluck S."/>
            <person name="Saunders E."/>
            <person name="Brettin T."/>
            <person name="Bruce D."/>
            <person name="Detter J.C."/>
            <person name="Han C."/>
            <person name="Schmutz J."/>
            <person name="Larimer F."/>
            <person name="Land M."/>
            <person name="Hauser L."/>
            <person name="Kyrpides N."/>
            <person name="Mikhailova N."/>
            <person name="Nelson K."/>
            <person name="Gogarten J.P."/>
            <person name="Noll K."/>
            <person name="Richardson P."/>
        </authorList>
    </citation>
    <scope>NUCLEOTIDE SEQUENCE [LARGE SCALE GENOMIC DNA]</scope>
    <source>
        <strain evidence="9">ATCC 35602 / DSM 5306 / Rt17-B1</strain>
    </source>
</reference>
<dbReference type="PIRSF" id="PIRSF037420">
    <property type="entry name" value="PQQ_syn_pqqE"/>
    <property type="match status" value="1"/>
</dbReference>
<dbReference type="EMBL" id="CP000771">
    <property type="protein sequence ID" value="ABS60714.1"/>
    <property type="molecule type" value="Genomic_DNA"/>
</dbReference>
<comment type="cofactor">
    <cofactor evidence="1">
        <name>[4Fe-4S] cluster</name>
        <dbReference type="ChEBI" id="CHEBI:49883"/>
    </cofactor>
</comment>
<organism evidence="8 9">
    <name type="scientific">Fervidobacterium nodosum (strain ATCC 35602 / DSM 5306 / Rt17-B1)</name>
    <dbReference type="NCBI Taxonomy" id="381764"/>
    <lineage>
        <taxon>Bacteria</taxon>
        <taxon>Thermotogati</taxon>
        <taxon>Thermotogota</taxon>
        <taxon>Thermotogae</taxon>
        <taxon>Thermotogales</taxon>
        <taxon>Fervidobacteriaceae</taxon>
        <taxon>Fervidobacterium</taxon>
    </lineage>
</organism>
<dbReference type="Pfam" id="PF04055">
    <property type="entry name" value="Radical_SAM"/>
    <property type="match status" value="1"/>
</dbReference>
<dbReference type="SFLD" id="SFLDG01067">
    <property type="entry name" value="SPASM/twitch_domain_containing"/>
    <property type="match status" value="1"/>
</dbReference>
<keyword evidence="4" id="KW-0479">Metal-binding</keyword>